<keyword evidence="5" id="KW-0862">Zinc</keyword>
<dbReference type="PANTHER" id="PTHR43808">
    <property type="entry name" value="ACETYLORNITHINE DEACETYLASE"/>
    <property type="match status" value="1"/>
</dbReference>
<dbReference type="Pfam" id="PF07687">
    <property type="entry name" value="M20_dimer"/>
    <property type="match status" value="1"/>
</dbReference>
<sequence length="386" mass="42717">MDFDQVWPRREFHFQAREGDFGTNFMNTDAFRQTIELLETWLRIDSTSGAEAAFLAALEAYFSDQGYQCERFEVAEDRWNLLVTREVAPRFIYSTHVDTVPPFFGPRREGVGFPGDEVGQGATAENEARIYARGACDTKGGIAAMAAAGARLLEAGIEDFGYLFVVGEEVDHCGAKQARHTERLRELKPEQIVLCEPTRNRIVSAQKGMVRCRLESRGVAGHSAFPERGDSAINHLLDALERLRNHAWPEDDLLGPTTVNIGTIQGGVAGNVFAAEASAELLFRCVSDTEEIIATIKDLVDAPVEVTGVVHNDPVFFKLPEPADEFEVCTVPFNTDATYLSELAPIWLVGPGDIEVAHSDHEYISLESLAEGIDLYEKLALRVLRP</sequence>
<dbReference type="GO" id="GO:0016787">
    <property type="term" value="F:hydrolase activity"/>
    <property type="evidence" value="ECO:0007669"/>
    <property type="project" value="UniProtKB-KW"/>
</dbReference>
<reference evidence="7 8" key="1">
    <citation type="submission" date="2018-06" db="EMBL/GenBank/DDBJ databases">
        <title>Lujinxingia sediminis gen. nov. sp. nov., a new facultative anaerobic member of the class Deltaproteobacteria, and proposal of Lujinxingaceae fam. nov.</title>
        <authorList>
            <person name="Guo L.-Y."/>
            <person name="Li C.-M."/>
            <person name="Wang S."/>
            <person name="Du Z.-J."/>
        </authorList>
    </citation>
    <scope>NUCLEOTIDE SEQUENCE [LARGE SCALE GENOMIC DNA]</scope>
    <source>
        <strain evidence="7 8">FA350</strain>
    </source>
</reference>
<evidence type="ECO:0000256" key="4">
    <source>
        <dbReference type="ARBA" id="ARBA00022801"/>
    </source>
</evidence>
<dbReference type="Proteomes" id="UP000249799">
    <property type="component" value="Chromosome"/>
</dbReference>
<dbReference type="InterPro" id="IPR050072">
    <property type="entry name" value="Peptidase_M20A"/>
</dbReference>
<dbReference type="SUPFAM" id="SSF53187">
    <property type="entry name" value="Zn-dependent exopeptidases"/>
    <property type="match status" value="1"/>
</dbReference>
<name>A0A2Z4FPF5_9DELT</name>
<dbReference type="InterPro" id="IPR036264">
    <property type="entry name" value="Bact_exopeptidase_dim_dom"/>
</dbReference>
<evidence type="ECO:0000256" key="3">
    <source>
        <dbReference type="ARBA" id="ARBA00022723"/>
    </source>
</evidence>
<dbReference type="KEGG" id="bsed:DN745_16740"/>
<keyword evidence="8" id="KW-1185">Reference proteome</keyword>
<dbReference type="PANTHER" id="PTHR43808:SF8">
    <property type="entry name" value="PEPTIDASE M20 DIMERISATION DOMAIN-CONTAINING PROTEIN"/>
    <property type="match status" value="1"/>
</dbReference>
<organism evidence="7 8">
    <name type="scientific">Bradymonas sediminis</name>
    <dbReference type="NCBI Taxonomy" id="1548548"/>
    <lineage>
        <taxon>Bacteria</taxon>
        <taxon>Deltaproteobacteria</taxon>
        <taxon>Bradymonadales</taxon>
        <taxon>Bradymonadaceae</taxon>
        <taxon>Bradymonas</taxon>
    </lineage>
</organism>
<comment type="cofactor">
    <cofactor evidence="1">
        <name>Zn(2+)</name>
        <dbReference type="ChEBI" id="CHEBI:29105"/>
    </cofactor>
</comment>
<dbReference type="EMBL" id="CP030032">
    <property type="protein sequence ID" value="AWV90879.1"/>
    <property type="molecule type" value="Genomic_DNA"/>
</dbReference>
<evidence type="ECO:0000313" key="8">
    <source>
        <dbReference type="Proteomes" id="UP000249799"/>
    </source>
</evidence>
<protein>
    <recommendedName>
        <fullName evidence="6">Peptidase M20 dimerisation domain-containing protein</fullName>
    </recommendedName>
</protein>
<dbReference type="Gene3D" id="3.30.70.360">
    <property type="match status" value="1"/>
</dbReference>
<keyword evidence="4" id="KW-0378">Hydrolase</keyword>
<accession>A0A2Z4FPF5</accession>
<evidence type="ECO:0000256" key="5">
    <source>
        <dbReference type="ARBA" id="ARBA00022833"/>
    </source>
</evidence>
<dbReference type="Pfam" id="PF01546">
    <property type="entry name" value="Peptidase_M20"/>
    <property type="match status" value="1"/>
</dbReference>
<dbReference type="InterPro" id="IPR011650">
    <property type="entry name" value="Peptidase_M20_dimer"/>
</dbReference>
<dbReference type="GO" id="GO:0046872">
    <property type="term" value="F:metal ion binding"/>
    <property type="evidence" value="ECO:0007669"/>
    <property type="project" value="UniProtKB-KW"/>
</dbReference>
<dbReference type="SUPFAM" id="SSF55031">
    <property type="entry name" value="Bacterial exopeptidase dimerisation domain"/>
    <property type="match status" value="1"/>
</dbReference>
<comment type="similarity">
    <text evidence="2">Belongs to the peptidase M20A family.</text>
</comment>
<evidence type="ECO:0000256" key="2">
    <source>
        <dbReference type="ARBA" id="ARBA00006247"/>
    </source>
</evidence>
<dbReference type="AlphaFoldDB" id="A0A2Z4FPF5"/>
<keyword evidence="3" id="KW-0479">Metal-binding</keyword>
<evidence type="ECO:0000259" key="6">
    <source>
        <dbReference type="Pfam" id="PF07687"/>
    </source>
</evidence>
<proteinExistence type="inferred from homology"/>
<gene>
    <name evidence="7" type="ORF">DN745_16740</name>
</gene>
<dbReference type="OrthoDB" id="5486471at2"/>
<evidence type="ECO:0000313" key="7">
    <source>
        <dbReference type="EMBL" id="AWV90879.1"/>
    </source>
</evidence>
<dbReference type="Gene3D" id="3.40.630.10">
    <property type="entry name" value="Zn peptidases"/>
    <property type="match status" value="1"/>
</dbReference>
<evidence type="ECO:0000256" key="1">
    <source>
        <dbReference type="ARBA" id="ARBA00001947"/>
    </source>
</evidence>
<feature type="domain" description="Peptidase M20 dimerisation" evidence="6">
    <location>
        <begin position="205"/>
        <end position="302"/>
    </location>
</feature>
<dbReference type="InterPro" id="IPR002933">
    <property type="entry name" value="Peptidase_M20"/>
</dbReference>